<dbReference type="Proteomes" id="UP000233467">
    <property type="component" value="Unassembled WGS sequence"/>
</dbReference>
<evidence type="ECO:0000256" key="1">
    <source>
        <dbReference type="SAM" id="SignalP"/>
    </source>
</evidence>
<keyword evidence="3" id="KW-1185">Reference proteome</keyword>
<feature type="chain" id="PRO_5014956482" description="Lipoprotein" evidence="1">
    <location>
        <begin position="24"/>
        <end position="162"/>
    </location>
</feature>
<reference evidence="2 3" key="1">
    <citation type="journal article" date="2017" name="Front. Microbiol.">
        <title>Strong Genomic and Phenotypic Heterogeneity in the Aeromonas sobria Species Complex.</title>
        <authorList>
            <person name="Gauthier J."/>
            <person name="Vincent A.T."/>
            <person name="Charette S.J."/>
            <person name="Derome N."/>
        </authorList>
    </citation>
    <scope>NUCLEOTIDE SEQUENCE [LARGE SCALE GENOMIC DNA]</scope>
    <source>
        <strain evidence="2 3">TM18</strain>
    </source>
</reference>
<dbReference type="RefSeq" id="WP_101325282.1">
    <property type="nucleotide sequence ID" value="NZ_NQMM01000041.1"/>
</dbReference>
<sequence length="162" mass="18350">MYKLKKMGVVLLMTTALCGCSYAKSYQVIKLSYDDLSSFQKHMTRFDQYPDRVKATVSSSERKQVEDNFQKGYFDSAEAILQAMQSDPSAIKTIHDNKQHMSLVYRNLYAVSGRAGRYYCGQAKLEQDKNDYRPFVVALDFASNSASSASSIYQKYCTPYGG</sequence>
<comment type="caution">
    <text evidence="2">The sequence shown here is derived from an EMBL/GenBank/DDBJ whole genome shotgun (WGS) entry which is preliminary data.</text>
</comment>
<feature type="signal peptide" evidence="1">
    <location>
        <begin position="1"/>
        <end position="23"/>
    </location>
</feature>
<evidence type="ECO:0000313" key="3">
    <source>
        <dbReference type="Proteomes" id="UP000233467"/>
    </source>
</evidence>
<protein>
    <recommendedName>
        <fullName evidence="4">Lipoprotein</fullName>
    </recommendedName>
</protein>
<dbReference type="EMBL" id="NQMM01000041">
    <property type="protein sequence ID" value="PKQ75378.1"/>
    <property type="molecule type" value="Genomic_DNA"/>
</dbReference>
<evidence type="ECO:0000313" key="2">
    <source>
        <dbReference type="EMBL" id="PKQ75378.1"/>
    </source>
</evidence>
<proteinExistence type="predicted"/>
<organism evidence="2 3">
    <name type="scientific">Aeromonas sobria</name>
    <dbReference type="NCBI Taxonomy" id="646"/>
    <lineage>
        <taxon>Bacteria</taxon>
        <taxon>Pseudomonadati</taxon>
        <taxon>Pseudomonadota</taxon>
        <taxon>Gammaproteobacteria</taxon>
        <taxon>Aeromonadales</taxon>
        <taxon>Aeromonadaceae</taxon>
        <taxon>Aeromonas</taxon>
    </lineage>
</organism>
<keyword evidence="1" id="KW-0732">Signal</keyword>
<name>A0A2N3ITX2_AERSO</name>
<accession>A0A2N3ITX2</accession>
<dbReference type="PROSITE" id="PS51257">
    <property type="entry name" value="PROKAR_LIPOPROTEIN"/>
    <property type="match status" value="1"/>
</dbReference>
<gene>
    <name evidence="2" type="ORF">CJP16_14775</name>
</gene>
<evidence type="ECO:0008006" key="4">
    <source>
        <dbReference type="Google" id="ProtNLM"/>
    </source>
</evidence>
<dbReference type="AlphaFoldDB" id="A0A2N3ITX2"/>